<dbReference type="Proteomes" id="UP000236630">
    <property type="component" value="Unassembled WGS sequence"/>
</dbReference>
<keyword evidence="4" id="KW-0539">Nucleus</keyword>
<feature type="compositionally biased region" description="Basic and acidic residues" evidence="5">
    <location>
        <begin position="54"/>
        <end position="73"/>
    </location>
</feature>
<accession>A0A2H5QL34</accession>
<dbReference type="InterPro" id="IPR023278">
    <property type="entry name" value="Ethylene_insens-like_DNA-bd"/>
</dbReference>
<dbReference type="GO" id="GO:0003677">
    <property type="term" value="F:DNA binding"/>
    <property type="evidence" value="ECO:0007669"/>
    <property type="project" value="TreeGrafter"/>
</dbReference>
<comment type="subcellular location">
    <subcellularLocation>
        <location evidence="1">Nucleus</location>
    </subcellularLocation>
</comment>
<comment type="caution">
    <text evidence="7">The sequence shown here is derived from an EMBL/GenBank/DDBJ whole genome shotgun (WGS) entry which is preliminary data.</text>
</comment>
<evidence type="ECO:0000256" key="1">
    <source>
        <dbReference type="ARBA" id="ARBA00004123"/>
    </source>
</evidence>
<dbReference type="STRING" id="55188.A0A2H5QL34"/>
<evidence type="ECO:0000256" key="4">
    <source>
        <dbReference type="ARBA" id="ARBA00023242"/>
    </source>
</evidence>
<gene>
    <name evidence="7" type="ORF">CUMW_237540</name>
</gene>
<feature type="domain" description="Ethylene insensitive 3-like DNA-binding" evidence="6">
    <location>
        <begin position="38"/>
        <end position="145"/>
    </location>
</feature>
<protein>
    <recommendedName>
        <fullName evidence="6">Ethylene insensitive 3-like DNA-binding domain-containing protein</fullName>
    </recommendedName>
</protein>
<dbReference type="Gene3D" id="1.10.3180.10">
    <property type="entry name" value="DNA-binding domain of EIN3-like"/>
    <property type="match status" value="1"/>
</dbReference>
<dbReference type="EMBL" id="BDQV01000439">
    <property type="protein sequence ID" value="GAY64955.1"/>
    <property type="molecule type" value="Genomic_DNA"/>
</dbReference>
<name>A0A2H5QL34_CITUN</name>
<dbReference type="GO" id="GO:0005634">
    <property type="term" value="C:nucleus"/>
    <property type="evidence" value="ECO:0007669"/>
    <property type="project" value="UniProtKB-SubCell"/>
</dbReference>
<evidence type="ECO:0000256" key="2">
    <source>
        <dbReference type="ARBA" id="ARBA00009416"/>
    </source>
</evidence>
<feature type="region of interest" description="Disordered" evidence="5">
    <location>
        <begin position="54"/>
        <end position="78"/>
    </location>
</feature>
<keyword evidence="8" id="KW-1185">Reference proteome</keyword>
<dbReference type="GO" id="GO:0003700">
    <property type="term" value="F:DNA-binding transcription factor activity"/>
    <property type="evidence" value="ECO:0007669"/>
    <property type="project" value="InterPro"/>
</dbReference>
<evidence type="ECO:0000256" key="5">
    <source>
        <dbReference type="SAM" id="MobiDB-lite"/>
    </source>
</evidence>
<organism evidence="7 8">
    <name type="scientific">Citrus unshiu</name>
    <name type="common">Satsuma mandarin</name>
    <name type="synonym">Citrus nobilis var. unshiu</name>
    <dbReference type="NCBI Taxonomy" id="55188"/>
    <lineage>
        <taxon>Eukaryota</taxon>
        <taxon>Viridiplantae</taxon>
        <taxon>Streptophyta</taxon>
        <taxon>Embryophyta</taxon>
        <taxon>Tracheophyta</taxon>
        <taxon>Spermatophyta</taxon>
        <taxon>Magnoliopsida</taxon>
        <taxon>eudicotyledons</taxon>
        <taxon>Gunneridae</taxon>
        <taxon>Pentapetalae</taxon>
        <taxon>rosids</taxon>
        <taxon>malvids</taxon>
        <taxon>Sapindales</taxon>
        <taxon>Rutaceae</taxon>
        <taxon>Aurantioideae</taxon>
        <taxon>Citrus</taxon>
    </lineage>
</organism>
<proteinExistence type="inferred from homology"/>
<dbReference type="PANTHER" id="PTHR33305">
    <property type="entry name" value="ETHYLENE INSENSITIVE 3-LIKE 2 PROTEIN"/>
    <property type="match status" value="1"/>
</dbReference>
<dbReference type="AlphaFoldDB" id="A0A2H5QL34"/>
<dbReference type="InterPro" id="IPR047091">
    <property type="entry name" value="EIN3-like_DNA-bd"/>
</dbReference>
<dbReference type="PANTHER" id="PTHR33305:SF29">
    <property type="entry name" value="ETHYLENE INSENSITIVE 3-LIKE 5 PROTEIN"/>
    <property type="match status" value="1"/>
</dbReference>
<evidence type="ECO:0000256" key="3">
    <source>
        <dbReference type="ARBA" id="ARBA00022745"/>
    </source>
</evidence>
<evidence type="ECO:0000259" key="6">
    <source>
        <dbReference type="Pfam" id="PF04873"/>
    </source>
</evidence>
<feature type="region of interest" description="Disordered" evidence="5">
    <location>
        <begin position="189"/>
        <end position="218"/>
    </location>
</feature>
<sequence>MVQIYEDIDPASLGPEEEEREEEEEDDDDDGKEDISYDDLKKCMWRDRKRMQKLKERYGKNEEGESSARQEASRRKKMSRAQDSILKYMVKIMEVCKGQGFVYGIVPERGKAVTGSSDSLREWWKDNVRFDKNAPLAIAHCHTSNVGEKRKCVFEREIVNDTQYACENSKCPQSELGFGFVDKNSRSDHESHCTYTTDEGESNDGNNELGGPGGSVDDPRITLTLADWINMELQKADRHLNEVAGGGSGSSAEDYESFWDSGIDDLAMDGAFDSQRRHSLHPSLSSEDHVAADQHCGATSVWDLGYENHKDYEDYEEHKA</sequence>
<evidence type="ECO:0000313" key="8">
    <source>
        <dbReference type="Proteomes" id="UP000236630"/>
    </source>
</evidence>
<keyword evidence="3" id="KW-0936">Ethylene signaling pathway</keyword>
<evidence type="ECO:0000313" key="7">
    <source>
        <dbReference type="EMBL" id="GAY64955.1"/>
    </source>
</evidence>
<comment type="similarity">
    <text evidence="2">Belongs to the EIN3 family.</text>
</comment>
<feature type="region of interest" description="Disordered" evidence="5">
    <location>
        <begin position="1"/>
        <end position="37"/>
    </location>
</feature>
<reference evidence="7 8" key="1">
    <citation type="journal article" date="2017" name="Front. Genet.">
        <title>Draft sequencing of the heterozygous diploid genome of Satsuma (Citrus unshiu Marc.) using a hybrid assembly approach.</title>
        <authorList>
            <person name="Shimizu T."/>
            <person name="Tanizawa Y."/>
            <person name="Mochizuki T."/>
            <person name="Nagasaki H."/>
            <person name="Yoshioka T."/>
            <person name="Toyoda A."/>
            <person name="Fujiyama A."/>
            <person name="Kaminuma E."/>
            <person name="Nakamura Y."/>
        </authorList>
    </citation>
    <scope>NUCLEOTIDE SEQUENCE [LARGE SCALE GENOMIC DNA]</scope>
    <source>
        <strain evidence="8">cv. Miyagawa wase</strain>
    </source>
</reference>
<dbReference type="Pfam" id="PF04873">
    <property type="entry name" value="EIN3_DNA-bd"/>
    <property type="match status" value="1"/>
</dbReference>
<dbReference type="InterPro" id="IPR006957">
    <property type="entry name" value="EIN3"/>
</dbReference>
<dbReference type="GO" id="GO:0009873">
    <property type="term" value="P:ethylene-activated signaling pathway"/>
    <property type="evidence" value="ECO:0007669"/>
    <property type="project" value="UniProtKB-KW"/>
</dbReference>
<feature type="compositionally biased region" description="Acidic residues" evidence="5">
    <location>
        <begin position="15"/>
        <end position="32"/>
    </location>
</feature>